<dbReference type="SUPFAM" id="SSF161098">
    <property type="entry name" value="MetI-like"/>
    <property type="match status" value="1"/>
</dbReference>
<dbReference type="InterPro" id="IPR000515">
    <property type="entry name" value="MetI-like"/>
</dbReference>
<dbReference type="CDD" id="cd06261">
    <property type="entry name" value="TM_PBP2"/>
    <property type="match status" value="1"/>
</dbReference>
<dbReference type="InterPro" id="IPR011864">
    <property type="entry name" value="Phosphate_PstC"/>
</dbReference>
<keyword evidence="9" id="KW-1185">Reference proteome</keyword>
<evidence type="ECO:0000256" key="1">
    <source>
        <dbReference type="ARBA" id="ARBA00004651"/>
    </source>
</evidence>
<feature type="transmembrane region" description="Helical" evidence="5">
    <location>
        <begin position="52"/>
        <end position="77"/>
    </location>
</feature>
<feature type="transmembrane region" description="Helical" evidence="5">
    <location>
        <begin position="213"/>
        <end position="237"/>
    </location>
</feature>
<comment type="subcellular location">
    <subcellularLocation>
        <location evidence="6">Cell inner membrane</location>
        <topology evidence="6">Multi-pass membrane protein</topology>
    </subcellularLocation>
    <subcellularLocation>
        <location evidence="1 5">Cell membrane</location>
        <topology evidence="1 5">Multi-pass membrane protein</topology>
    </subcellularLocation>
</comment>
<comment type="caution">
    <text evidence="6">Lacks conserved residue(s) required for the propagation of feature annotation.</text>
</comment>
<dbReference type="NCBIfam" id="TIGR02138">
    <property type="entry name" value="phosphate_pstC"/>
    <property type="match status" value="1"/>
</dbReference>
<feature type="transmembrane region" description="Helical" evidence="5">
    <location>
        <begin position="97"/>
        <end position="115"/>
    </location>
</feature>
<reference evidence="8 9" key="1">
    <citation type="journal article" date="2021" name="Microb. Ecol.">
        <title>Candidatus Mesenet longicola: Novel Endosymbionts of Brontispa longissima that Induce Cytoplasmic Incompatibility.</title>
        <authorList>
            <person name="Takano S."/>
            <person name="Gotoh Y."/>
            <person name="Hayashi T."/>
        </authorList>
    </citation>
    <scope>NUCLEOTIDE SEQUENCE [LARGE SCALE GENOMIC DNA]</scope>
    <source>
        <strain evidence="8">L5</strain>
    </source>
</reference>
<keyword evidence="6" id="KW-0997">Cell inner membrane</keyword>
<dbReference type="GO" id="GO:0005886">
    <property type="term" value="C:plasma membrane"/>
    <property type="evidence" value="ECO:0007669"/>
    <property type="project" value="UniProtKB-SubCell"/>
</dbReference>
<evidence type="ECO:0000313" key="9">
    <source>
        <dbReference type="Proteomes" id="UP000637906"/>
    </source>
</evidence>
<keyword evidence="4 5" id="KW-0472">Membrane</keyword>
<comment type="caution">
    <text evidence="8">The sequence shown here is derived from an EMBL/GenBank/DDBJ whole genome shotgun (WGS) entry which is preliminary data.</text>
</comment>
<dbReference type="PROSITE" id="PS50928">
    <property type="entry name" value="ABC_TM1"/>
    <property type="match status" value="1"/>
</dbReference>
<evidence type="ECO:0000256" key="4">
    <source>
        <dbReference type="ARBA" id="ARBA00023136"/>
    </source>
</evidence>
<gene>
    <name evidence="8" type="ORF">sL5_08860</name>
</gene>
<feature type="domain" description="ABC transmembrane type-1" evidence="7">
    <location>
        <begin position="17"/>
        <end position="233"/>
    </location>
</feature>
<dbReference type="InterPro" id="IPR035906">
    <property type="entry name" value="MetI-like_sf"/>
</dbReference>
<evidence type="ECO:0000256" key="2">
    <source>
        <dbReference type="ARBA" id="ARBA00022692"/>
    </source>
</evidence>
<dbReference type="Gene3D" id="1.10.3720.10">
    <property type="entry name" value="MetI-like"/>
    <property type="match status" value="1"/>
</dbReference>
<dbReference type="GO" id="GO:0005315">
    <property type="term" value="F:phosphate transmembrane transporter activity"/>
    <property type="evidence" value="ECO:0007669"/>
    <property type="project" value="InterPro"/>
</dbReference>
<keyword evidence="6" id="KW-0592">Phosphate transport</keyword>
<dbReference type="Pfam" id="PF00528">
    <property type="entry name" value="BPD_transp_1"/>
    <property type="match status" value="1"/>
</dbReference>
<comment type="similarity">
    <text evidence="6">Belongs to the binding-protein-dependent transport system permease family. CysTW subfamily.</text>
</comment>
<protein>
    <recommendedName>
        <fullName evidence="6">Phosphate transport system permease protein</fullName>
    </recommendedName>
</protein>
<comment type="function">
    <text evidence="6">Part of the binding-protein-dependent transport system for phosphate; probably responsible for the translocation of the substrate across the membrane.</text>
</comment>
<keyword evidence="2 5" id="KW-0812">Transmembrane</keyword>
<evidence type="ECO:0000256" key="6">
    <source>
        <dbReference type="RuleBase" id="RU363054"/>
    </source>
</evidence>
<keyword evidence="3 5" id="KW-1133">Transmembrane helix</keyword>
<dbReference type="PANTHER" id="PTHR42727:SF1">
    <property type="entry name" value="PHOSPHATE TRANSPORT SYSTEM PERMEASE"/>
    <property type="match status" value="1"/>
</dbReference>
<organism evidence="8 9">
    <name type="scientific">Candidatus Mesenet longicola</name>
    <dbReference type="NCBI Taxonomy" id="1892558"/>
    <lineage>
        <taxon>Bacteria</taxon>
        <taxon>Pseudomonadati</taxon>
        <taxon>Pseudomonadota</taxon>
        <taxon>Alphaproteobacteria</taxon>
        <taxon>Rickettsiales</taxon>
        <taxon>Anaplasmataceae</taxon>
        <taxon>Candidatus Mesenet</taxon>
    </lineage>
</organism>
<proteinExistence type="inferred from homology"/>
<dbReference type="GO" id="GO:0006817">
    <property type="term" value="P:phosphate ion transport"/>
    <property type="evidence" value="ECO:0007669"/>
    <property type="project" value="UniProtKB-KW"/>
</dbReference>
<dbReference type="AlphaFoldDB" id="A0A8J3HQR6"/>
<dbReference type="PANTHER" id="PTHR42727">
    <property type="entry name" value="PHOSPHATE TRANSPORT SYSTEM PERMEASE PROTEIN"/>
    <property type="match status" value="1"/>
</dbReference>
<dbReference type="Proteomes" id="UP000637906">
    <property type="component" value="Unassembled WGS sequence"/>
</dbReference>
<keyword evidence="6" id="KW-1003">Cell membrane</keyword>
<evidence type="ECO:0000256" key="3">
    <source>
        <dbReference type="ARBA" id="ARBA00022989"/>
    </source>
</evidence>
<feature type="transmembrane region" description="Helical" evidence="5">
    <location>
        <begin position="151"/>
        <end position="175"/>
    </location>
</feature>
<evidence type="ECO:0000259" key="7">
    <source>
        <dbReference type="PROSITE" id="PS50928"/>
    </source>
</evidence>
<feature type="transmembrane region" description="Helical" evidence="5">
    <location>
        <begin position="12"/>
        <end position="40"/>
    </location>
</feature>
<accession>A0A8J3HQR6</accession>
<evidence type="ECO:0000256" key="5">
    <source>
        <dbReference type="RuleBase" id="RU363032"/>
    </source>
</evidence>
<dbReference type="EMBL" id="BNGU01000044">
    <property type="protein sequence ID" value="GHM59893.1"/>
    <property type="molecule type" value="Genomic_DNA"/>
</dbReference>
<evidence type="ECO:0000313" key="8">
    <source>
        <dbReference type="EMBL" id="GHM59893.1"/>
    </source>
</evidence>
<sequence length="241" mass="26273">MFSSNWNHNDFGIVPLLVGTLLVTVIAILVAVPAGLFSAVYIGEYANKRVRYVINMILEILSAIPTIVYGYFAVIFLSPFIKKLAELTGFSIQSENALVAGVAIGIMIFPFVTSLMEDAIRSVPKSLRYGFMALGATSAETVWHITLPYAFPAIISSILLAISRAIGETMIVLMTVGVNARLTFNPLHSVTTVTVQIATLLTSDQDFNSIQTLAAYALSLTLFVITWSLNAIALFIIKRIY</sequence>
<name>A0A8J3HQR6_9RICK</name>
<keyword evidence="5" id="KW-0813">Transport</keyword>